<protein>
    <submittedName>
        <fullName evidence="8">Cytochrome b</fullName>
    </submittedName>
</protein>
<dbReference type="PANTHER" id="PTHR30485:SF2">
    <property type="entry name" value="BLL0597 PROTEIN"/>
    <property type="match status" value="1"/>
</dbReference>
<feature type="transmembrane region" description="Helical" evidence="6">
    <location>
        <begin position="182"/>
        <end position="203"/>
    </location>
</feature>
<evidence type="ECO:0000256" key="5">
    <source>
        <dbReference type="ARBA" id="ARBA00023136"/>
    </source>
</evidence>
<feature type="transmembrane region" description="Helical" evidence="6">
    <location>
        <begin position="41"/>
        <end position="59"/>
    </location>
</feature>
<keyword evidence="5 6" id="KW-0472">Membrane</keyword>
<dbReference type="GO" id="GO:0009055">
    <property type="term" value="F:electron transfer activity"/>
    <property type="evidence" value="ECO:0007669"/>
    <property type="project" value="InterPro"/>
</dbReference>
<feature type="transmembrane region" description="Helical" evidence="6">
    <location>
        <begin position="100"/>
        <end position="120"/>
    </location>
</feature>
<proteinExistence type="predicted"/>
<evidence type="ECO:0000256" key="6">
    <source>
        <dbReference type="SAM" id="Phobius"/>
    </source>
</evidence>
<keyword evidence="9" id="KW-1185">Reference proteome</keyword>
<keyword evidence="4 6" id="KW-1133">Transmembrane helix</keyword>
<dbReference type="InterPro" id="IPR051542">
    <property type="entry name" value="Hydrogenase_cytochrome"/>
</dbReference>
<name>A0A1M5S159_9BACT</name>
<keyword evidence="2" id="KW-1003">Cell membrane</keyword>
<organism evidence="8 9">
    <name type="scientific">Desulfofustis glycolicus DSM 9705</name>
    <dbReference type="NCBI Taxonomy" id="1121409"/>
    <lineage>
        <taxon>Bacteria</taxon>
        <taxon>Pseudomonadati</taxon>
        <taxon>Thermodesulfobacteriota</taxon>
        <taxon>Desulfobulbia</taxon>
        <taxon>Desulfobulbales</taxon>
        <taxon>Desulfocapsaceae</taxon>
        <taxon>Desulfofustis</taxon>
    </lineage>
</organism>
<dbReference type="AlphaFoldDB" id="A0A1M5S159"/>
<evidence type="ECO:0000256" key="3">
    <source>
        <dbReference type="ARBA" id="ARBA00022692"/>
    </source>
</evidence>
<dbReference type="OrthoDB" id="197262at2"/>
<keyword evidence="3 6" id="KW-0812">Transmembrane</keyword>
<comment type="subcellular location">
    <subcellularLocation>
        <location evidence="1">Cell membrane</location>
        <topology evidence="1">Multi-pass membrane protein</topology>
    </subcellularLocation>
</comment>
<dbReference type="GO" id="GO:0020037">
    <property type="term" value="F:heme binding"/>
    <property type="evidence" value="ECO:0007669"/>
    <property type="project" value="TreeGrafter"/>
</dbReference>
<feature type="transmembrane region" description="Helical" evidence="6">
    <location>
        <begin position="12"/>
        <end position="29"/>
    </location>
</feature>
<dbReference type="InterPro" id="IPR011577">
    <property type="entry name" value="Cyt_b561_bac/Ni-Hgenase"/>
</dbReference>
<dbReference type="RefSeq" id="WP_073373192.1">
    <property type="nucleotide sequence ID" value="NZ_FQXS01000001.1"/>
</dbReference>
<dbReference type="GO" id="GO:0005886">
    <property type="term" value="C:plasma membrane"/>
    <property type="evidence" value="ECO:0007669"/>
    <property type="project" value="UniProtKB-SubCell"/>
</dbReference>
<evidence type="ECO:0000256" key="4">
    <source>
        <dbReference type="ARBA" id="ARBA00022989"/>
    </source>
</evidence>
<dbReference type="EMBL" id="FQXS01000001">
    <property type="protein sequence ID" value="SHH32194.1"/>
    <property type="molecule type" value="Genomic_DNA"/>
</dbReference>
<dbReference type="Proteomes" id="UP000184139">
    <property type="component" value="Unassembled WGS sequence"/>
</dbReference>
<dbReference type="STRING" id="1121409.SAMN02745124_00110"/>
<sequence length="224" mass="25235">MKGNDTLVVWDPFIRVFHWSLVLLFIAAYATGDDDSSAHRYVGYLLLILISLRILWGFIGSTHARFSDFAYSPRAALLYLKDLITGKPKYYRGHNPASSWMVYLFIIHIVVLGITGYAAFSAKQHKPLAAIETNFSLVANAYADDDDFADRDKRHGGHKRNHANSENDADDRDTIWEDIHEGAAYSMLFLVFLHVAGAIASSIRHGENLILSMVNGKKRSFEAR</sequence>
<gene>
    <name evidence="8" type="ORF">SAMN02745124_00110</name>
</gene>
<evidence type="ECO:0000256" key="2">
    <source>
        <dbReference type="ARBA" id="ARBA00022475"/>
    </source>
</evidence>
<evidence type="ECO:0000313" key="9">
    <source>
        <dbReference type="Proteomes" id="UP000184139"/>
    </source>
</evidence>
<evidence type="ECO:0000259" key="7">
    <source>
        <dbReference type="Pfam" id="PF01292"/>
    </source>
</evidence>
<evidence type="ECO:0000256" key="1">
    <source>
        <dbReference type="ARBA" id="ARBA00004651"/>
    </source>
</evidence>
<evidence type="ECO:0000313" key="8">
    <source>
        <dbReference type="EMBL" id="SHH32194.1"/>
    </source>
</evidence>
<accession>A0A1M5S159</accession>
<dbReference type="Gene3D" id="1.20.950.20">
    <property type="entry name" value="Transmembrane di-heme cytochromes, Chain C"/>
    <property type="match status" value="1"/>
</dbReference>
<dbReference type="PANTHER" id="PTHR30485">
    <property type="entry name" value="NI/FE-HYDROGENASE 1 B-TYPE CYTOCHROME SUBUNIT"/>
    <property type="match status" value="1"/>
</dbReference>
<reference evidence="8 9" key="1">
    <citation type="submission" date="2016-11" db="EMBL/GenBank/DDBJ databases">
        <authorList>
            <person name="Jaros S."/>
            <person name="Januszkiewicz K."/>
            <person name="Wedrychowicz H."/>
        </authorList>
    </citation>
    <scope>NUCLEOTIDE SEQUENCE [LARGE SCALE GENOMIC DNA]</scope>
    <source>
        <strain evidence="8 9">DSM 9705</strain>
    </source>
</reference>
<feature type="domain" description="Cytochrome b561 bacterial/Ni-hydrogenase" evidence="7">
    <location>
        <begin position="9"/>
        <end position="216"/>
    </location>
</feature>
<dbReference type="Pfam" id="PF01292">
    <property type="entry name" value="Ni_hydr_CYTB"/>
    <property type="match status" value="1"/>
</dbReference>
<dbReference type="GO" id="GO:0022904">
    <property type="term" value="P:respiratory electron transport chain"/>
    <property type="evidence" value="ECO:0007669"/>
    <property type="project" value="InterPro"/>
</dbReference>
<dbReference type="InterPro" id="IPR016174">
    <property type="entry name" value="Di-haem_cyt_TM"/>
</dbReference>
<dbReference type="SUPFAM" id="SSF81342">
    <property type="entry name" value="Transmembrane di-heme cytochromes"/>
    <property type="match status" value="1"/>
</dbReference>